<evidence type="ECO:0000256" key="2">
    <source>
        <dbReference type="ARBA" id="ARBA00004572"/>
    </source>
</evidence>
<dbReference type="Pfam" id="PF00291">
    <property type="entry name" value="PALP"/>
    <property type="match status" value="2"/>
</dbReference>
<evidence type="ECO:0000256" key="12">
    <source>
        <dbReference type="ARBA" id="ARBA00047931"/>
    </source>
</evidence>
<feature type="transmembrane region" description="Helical" evidence="15">
    <location>
        <begin position="32"/>
        <end position="55"/>
    </location>
</feature>
<dbReference type="FunFam" id="3.40.50.1100:FF:000096">
    <property type="entry name" value="Related to cysteine synthase"/>
    <property type="match status" value="1"/>
</dbReference>
<evidence type="ECO:0000256" key="9">
    <source>
        <dbReference type="ARBA" id="ARBA00022989"/>
    </source>
</evidence>
<keyword evidence="8" id="KW-0663">Pyridoxal phosphate</keyword>
<evidence type="ECO:0000256" key="5">
    <source>
        <dbReference type="ARBA" id="ARBA00022679"/>
    </source>
</evidence>
<keyword evidence="9 15" id="KW-1133">Transmembrane helix</keyword>
<comment type="cofactor">
    <cofactor evidence="1">
        <name>pyridoxal 5'-phosphate</name>
        <dbReference type="ChEBI" id="CHEBI:597326"/>
    </cofactor>
</comment>
<dbReference type="InterPro" id="IPR001926">
    <property type="entry name" value="TrpB-like_PALP"/>
</dbReference>
<dbReference type="GO" id="GO:0005741">
    <property type="term" value="C:mitochondrial outer membrane"/>
    <property type="evidence" value="ECO:0007669"/>
    <property type="project" value="UniProtKB-SubCell"/>
</dbReference>
<name>A0A066W8Z5_TILAU</name>
<sequence length="543" mass="59098">MASNRGKTLQHLAQQTPLKHVTTAFERHRRSAFVVGFISGLVLSLGSLTTVMYLAERRDKRRRKKRLRKYGLDSSMDAAKMGEGSSFESEAQMRRIRKGTIEVRSGEVVRGIEGLIGNTPLMRINSLSDATGCEILGKAEFLNPAGSPKDRVALQILNDAEEEGLLHPHTGSCIFEGTVGSTGISLATLARAKGYRCHIVIPDDVATEKVELLRKLGAEIEAVRPRVIADPKHFVNEARKQAKAFGMAELIGPHPIRLGSSVVASSAVRSNVVVTTKADFTSTHEDAKKNDDPDALKRSARGFFADQFENSSNFWAHFNNTGPEIWQQTGGMLDAFVAGAGTGGTLSGVAAYLKRACALEHHTDQADVHVVLADPQGSGLYNRVKYGVMFNATEKEGTRRRHQVDTVVEGIGINRLTHNLELGLRCIDDAERVTDDEAARMGRHLVLNDGLFLGSSSAVNCVAAVRTALKLKKRKHRGGWLLSDAPVVVTILCDSGSRHLSKFHDDEALKRLGVPGAGSSDISDILDPNNVRDDEDEDGWQEA</sequence>
<dbReference type="OrthoDB" id="10259545at2759"/>
<feature type="compositionally biased region" description="Acidic residues" evidence="14">
    <location>
        <begin position="533"/>
        <end position="543"/>
    </location>
</feature>
<dbReference type="FunCoup" id="A0A066W8Z5">
    <property type="interactions" value="206"/>
</dbReference>
<comment type="similarity">
    <text evidence="3">Belongs to the cysteine synthase/cystathionine beta-synthase family.</text>
</comment>
<dbReference type="SUPFAM" id="SSF53686">
    <property type="entry name" value="Tryptophan synthase beta subunit-like PLP-dependent enzymes"/>
    <property type="match status" value="1"/>
</dbReference>
<accession>A0A066W8Z5</accession>
<evidence type="ECO:0000256" key="1">
    <source>
        <dbReference type="ARBA" id="ARBA00001933"/>
    </source>
</evidence>
<evidence type="ECO:0000259" key="16">
    <source>
        <dbReference type="Pfam" id="PF00291"/>
    </source>
</evidence>
<feature type="domain" description="Tryptophan synthase beta chain-like PALP" evidence="16">
    <location>
        <begin position="272"/>
        <end position="474"/>
    </location>
</feature>
<dbReference type="GO" id="GO:0004124">
    <property type="term" value="F:cysteine synthase activity"/>
    <property type="evidence" value="ECO:0007669"/>
    <property type="project" value="UniProtKB-EC"/>
</dbReference>
<dbReference type="InParanoid" id="A0A066W8Z5"/>
<evidence type="ECO:0000256" key="14">
    <source>
        <dbReference type="SAM" id="MobiDB-lite"/>
    </source>
</evidence>
<dbReference type="RefSeq" id="XP_013243891.1">
    <property type="nucleotide sequence ID" value="XM_013388437.1"/>
</dbReference>
<dbReference type="CDD" id="cd01561">
    <property type="entry name" value="CBS_like"/>
    <property type="match status" value="1"/>
</dbReference>
<dbReference type="InterPro" id="IPR001216">
    <property type="entry name" value="P-phosphate_BS"/>
</dbReference>
<dbReference type="OMA" id="YRCSIVI"/>
<dbReference type="GeneID" id="25262400"/>
<dbReference type="EC" id="2.5.1.47" evidence="4"/>
<keyword evidence="7" id="KW-1000">Mitochondrion outer membrane</keyword>
<dbReference type="PANTHER" id="PTHR10314">
    <property type="entry name" value="CYSTATHIONINE BETA-SYNTHASE"/>
    <property type="match status" value="1"/>
</dbReference>
<comment type="caution">
    <text evidence="17">The sequence shown here is derived from an EMBL/GenBank/DDBJ whole genome shotgun (WGS) entry which is preliminary data.</text>
</comment>
<dbReference type="FunFam" id="3.40.50.1100:FF:000049">
    <property type="entry name" value="Cysteine synthase, putative"/>
    <property type="match status" value="1"/>
</dbReference>
<proteinExistence type="inferred from homology"/>
<feature type="region of interest" description="Disordered" evidence="14">
    <location>
        <begin position="514"/>
        <end position="543"/>
    </location>
</feature>
<keyword evidence="18" id="KW-1185">Reference proteome</keyword>
<dbReference type="InterPro" id="IPR050214">
    <property type="entry name" value="Cys_Synth/Cystath_Beta-Synth"/>
</dbReference>
<evidence type="ECO:0000313" key="18">
    <source>
        <dbReference type="Proteomes" id="UP000027361"/>
    </source>
</evidence>
<keyword evidence="5" id="KW-0808">Transferase</keyword>
<dbReference type="Gene3D" id="3.40.50.1100">
    <property type="match status" value="2"/>
</dbReference>
<evidence type="ECO:0000256" key="10">
    <source>
        <dbReference type="ARBA" id="ARBA00023128"/>
    </source>
</evidence>
<evidence type="ECO:0000256" key="8">
    <source>
        <dbReference type="ARBA" id="ARBA00022898"/>
    </source>
</evidence>
<keyword evidence="10" id="KW-0496">Mitochondrion</keyword>
<dbReference type="STRING" id="1037660.A0A066W8Z5"/>
<evidence type="ECO:0000256" key="15">
    <source>
        <dbReference type="SAM" id="Phobius"/>
    </source>
</evidence>
<comment type="catalytic activity">
    <reaction evidence="12">
        <text>O-acetyl-L-serine + hydrogen sulfide = L-cysteine + acetate</text>
        <dbReference type="Rhea" id="RHEA:14829"/>
        <dbReference type="ChEBI" id="CHEBI:29919"/>
        <dbReference type="ChEBI" id="CHEBI:30089"/>
        <dbReference type="ChEBI" id="CHEBI:35235"/>
        <dbReference type="ChEBI" id="CHEBI:58340"/>
        <dbReference type="EC" id="2.5.1.47"/>
    </reaction>
</comment>
<evidence type="ECO:0000313" key="17">
    <source>
        <dbReference type="EMBL" id="KDN47554.1"/>
    </source>
</evidence>
<dbReference type="PROSITE" id="PS00901">
    <property type="entry name" value="CYS_SYNTHASE"/>
    <property type="match status" value="1"/>
</dbReference>
<evidence type="ECO:0000256" key="4">
    <source>
        <dbReference type="ARBA" id="ARBA00012681"/>
    </source>
</evidence>
<dbReference type="HOGENOM" id="CLU_021018_1_0_1"/>
<dbReference type="InterPro" id="IPR036052">
    <property type="entry name" value="TrpB-like_PALP_sf"/>
</dbReference>
<gene>
    <name evidence="17" type="ORF">K437DRAFT_223059</name>
</gene>
<dbReference type="FunFam" id="3.40.50.1100:FF:000072">
    <property type="entry name" value="Related to cysteine synthase"/>
    <property type="match status" value="1"/>
</dbReference>
<organism evidence="17 18">
    <name type="scientific">Tilletiaria anomala (strain ATCC 24038 / CBS 436.72 / UBC 951)</name>
    <dbReference type="NCBI Taxonomy" id="1037660"/>
    <lineage>
        <taxon>Eukaryota</taxon>
        <taxon>Fungi</taxon>
        <taxon>Dikarya</taxon>
        <taxon>Basidiomycota</taxon>
        <taxon>Ustilaginomycotina</taxon>
        <taxon>Exobasidiomycetes</taxon>
        <taxon>Georgefischeriales</taxon>
        <taxon>Tilletiariaceae</taxon>
        <taxon>Tilletiaria</taxon>
    </lineage>
</organism>
<dbReference type="Proteomes" id="UP000027361">
    <property type="component" value="Unassembled WGS sequence"/>
</dbReference>
<reference evidence="17 18" key="1">
    <citation type="submission" date="2014-05" db="EMBL/GenBank/DDBJ databases">
        <title>Draft genome sequence of a rare smut relative, Tilletiaria anomala UBC 951.</title>
        <authorList>
            <consortium name="DOE Joint Genome Institute"/>
            <person name="Toome M."/>
            <person name="Kuo A."/>
            <person name="Henrissat B."/>
            <person name="Lipzen A."/>
            <person name="Tritt A."/>
            <person name="Yoshinaga Y."/>
            <person name="Zane M."/>
            <person name="Barry K."/>
            <person name="Grigoriev I.V."/>
            <person name="Spatafora J.W."/>
            <person name="Aimea M.C."/>
        </authorList>
    </citation>
    <scope>NUCLEOTIDE SEQUENCE [LARGE SCALE GENOMIC DNA]</scope>
    <source>
        <strain evidence="17 18">UBC 951</strain>
    </source>
</reference>
<protein>
    <recommendedName>
        <fullName evidence="4">cysteine synthase</fullName>
        <ecNumber evidence="4">2.5.1.47</ecNumber>
    </recommendedName>
    <alternativeName>
        <fullName evidence="13">Cysteine synthase-like protein</fullName>
    </alternativeName>
</protein>
<keyword evidence="6 15" id="KW-0812">Transmembrane</keyword>
<keyword evidence="11 15" id="KW-0472">Membrane</keyword>
<evidence type="ECO:0000256" key="11">
    <source>
        <dbReference type="ARBA" id="ARBA00023136"/>
    </source>
</evidence>
<dbReference type="AlphaFoldDB" id="A0A066W8Z5"/>
<dbReference type="EMBL" id="JMSN01000029">
    <property type="protein sequence ID" value="KDN47554.1"/>
    <property type="molecule type" value="Genomic_DNA"/>
</dbReference>
<evidence type="ECO:0000256" key="3">
    <source>
        <dbReference type="ARBA" id="ARBA00007103"/>
    </source>
</evidence>
<evidence type="ECO:0000256" key="7">
    <source>
        <dbReference type="ARBA" id="ARBA00022787"/>
    </source>
</evidence>
<feature type="domain" description="Tryptophan synthase beta chain-like PALP" evidence="16">
    <location>
        <begin position="113"/>
        <end position="243"/>
    </location>
</feature>
<evidence type="ECO:0000256" key="6">
    <source>
        <dbReference type="ARBA" id="ARBA00022692"/>
    </source>
</evidence>
<comment type="subcellular location">
    <subcellularLocation>
        <location evidence="2">Mitochondrion outer membrane</location>
        <topology evidence="2">Single-pass membrane protein</topology>
    </subcellularLocation>
</comment>
<evidence type="ECO:0000256" key="13">
    <source>
        <dbReference type="ARBA" id="ARBA00078545"/>
    </source>
</evidence>
<dbReference type="GO" id="GO:0006535">
    <property type="term" value="P:cysteine biosynthetic process from serine"/>
    <property type="evidence" value="ECO:0007669"/>
    <property type="project" value="InterPro"/>
</dbReference>